<dbReference type="GO" id="GO:0043138">
    <property type="term" value="F:3'-5' DNA helicase activity"/>
    <property type="evidence" value="ECO:0007669"/>
    <property type="project" value="UniProtKB-EC"/>
</dbReference>
<keyword evidence="5 10" id="KW-0067">ATP-binding</keyword>
<dbReference type="Gene3D" id="1.10.10.160">
    <property type="match status" value="1"/>
</dbReference>
<keyword evidence="4 10" id="KW-0347">Helicase</keyword>
<feature type="region of interest" description="Disordered" evidence="11">
    <location>
        <begin position="647"/>
        <end position="694"/>
    </location>
</feature>
<sequence>MVDPQLQATLDGLNPQQREAVGTVVGPLLVLAGAGSGKTRVITVRASYLLSQGVDPTSILLVTFTNKAAEEMRERLQVMVGEHRAEALTIGTFHSFCLAVLREHGERIGLPPRFTLCDAADQLSGVKQVLRELRVAETAMQPRTLQGRISLLKNLLIPPARALSSVRDDEEELVARAYAAYEEWLRRSRVLDFDDLLVKTVELMRDHDDMRSLLRDRYQYVMVDEYQDTNEAQYEMLRLLAGPDGNICAVGDDDQAIYGWRGADVRKILGFEQDFRGATLVKLETNYRSTPQVLEAANKVIRNNTTRHEKTLRAHLPDGLPVEGFAAEDDVGEADHICLQIETEVRERRSLYSDFAVLFRTAIQPRAIEAQLRARAIPYVLIGGMSFFDRKEVKDVLAYMRAALNPDDEAALLRILNRPPRGIGKKSIDRTLEFATANGITVGAAFDRADEIEGLPKAAVRAAQALRANLAEWVEPEPEDNLPSRIETLLELVGYRSEVERTYPDELTQTQRWSAVDELVRYARAHVKRRKKPSLGRFLTELALDNGESSKDKHEGRDVVKLMTLHSAKGLEFRTVYLVGLEEGILPHGRSVAEDRVEEERRLAYVGITRARERLVLSYCTKRARAGGYVECHPSRFLFEIKQTPPPASWRAADDSRPAVSAGRGGKGRGGKGRGGKGRGAGGGKGRAAGSRRA</sequence>
<feature type="compositionally biased region" description="Gly residues" evidence="11">
    <location>
        <begin position="678"/>
        <end position="687"/>
    </location>
</feature>
<dbReference type="EMBL" id="CP036287">
    <property type="protein sequence ID" value="QDU65937.1"/>
    <property type="molecule type" value="Genomic_DNA"/>
</dbReference>
<keyword evidence="3 10" id="KW-0378">Hydrolase</keyword>
<name>A0A518BG30_9BACT</name>
<evidence type="ECO:0000256" key="5">
    <source>
        <dbReference type="ARBA" id="ARBA00022840"/>
    </source>
</evidence>
<reference evidence="14 15" key="1">
    <citation type="submission" date="2019-02" db="EMBL/GenBank/DDBJ databases">
        <title>Deep-cultivation of Planctomycetes and their phenomic and genomic characterization uncovers novel biology.</title>
        <authorList>
            <person name="Wiegand S."/>
            <person name="Jogler M."/>
            <person name="Boedeker C."/>
            <person name="Pinto D."/>
            <person name="Vollmers J."/>
            <person name="Rivas-Marin E."/>
            <person name="Kohn T."/>
            <person name="Peeters S.H."/>
            <person name="Heuer A."/>
            <person name="Rast P."/>
            <person name="Oberbeckmann S."/>
            <person name="Bunk B."/>
            <person name="Jeske O."/>
            <person name="Meyerdierks A."/>
            <person name="Storesund J.E."/>
            <person name="Kallscheuer N."/>
            <person name="Luecker S."/>
            <person name="Lage O.M."/>
            <person name="Pohl T."/>
            <person name="Merkel B.J."/>
            <person name="Hornburger P."/>
            <person name="Mueller R.-W."/>
            <person name="Bruemmer F."/>
            <person name="Labrenz M."/>
            <person name="Spormann A.M."/>
            <person name="Op den Camp H."/>
            <person name="Overmann J."/>
            <person name="Amann R."/>
            <person name="Jetten M.S.M."/>
            <person name="Mascher T."/>
            <person name="Medema M.H."/>
            <person name="Devos D.P."/>
            <person name="Kaster A.-K."/>
            <person name="Ovreas L."/>
            <person name="Rohde M."/>
            <person name="Galperin M.Y."/>
            <person name="Jogler C."/>
        </authorList>
    </citation>
    <scope>NUCLEOTIDE SEQUENCE [LARGE SCALE GENOMIC DNA]</scope>
    <source>
        <strain evidence="14 15">Pla133</strain>
    </source>
</reference>
<dbReference type="Gene3D" id="3.40.50.300">
    <property type="entry name" value="P-loop containing nucleotide triphosphate hydrolases"/>
    <property type="match status" value="2"/>
</dbReference>
<dbReference type="PANTHER" id="PTHR11070:SF64">
    <property type="entry name" value="ATP-DEPENDENT DNA HELICASE REP"/>
    <property type="match status" value="1"/>
</dbReference>
<dbReference type="GO" id="GO:0000725">
    <property type="term" value="P:recombinational repair"/>
    <property type="evidence" value="ECO:0007669"/>
    <property type="project" value="TreeGrafter"/>
</dbReference>
<feature type="compositionally biased region" description="Basic residues" evidence="11">
    <location>
        <begin position="666"/>
        <end position="677"/>
    </location>
</feature>
<evidence type="ECO:0000259" key="12">
    <source>
        <dbReference type="PROSITE" id="PS51198"/>
    </source>
</evidence>
<dbReference type="InterPro" id="IPR000212">
    <property type="entry name" value="DNA_helicase_UvrD/REP"/>
</dbReference>
<evidence type="ECO:0000313" key="15">
    <source>
        <dbReference type="Proteomes" id="UP000316921"/>
    </source>
</evidence>
<dbReference type="SUPFAM" id="SSF52540">
    <property type="entry name" value="P-loop containing nucleoside triphosphate hydrolases"/>
    <property type="match status" value="1"/>
</dbReference>
<gene>
    <name evidence="14" type="primary">pcrA_1</name>
    <name evidence="14" type="ORF">Pla133_10030</name>
</gene>
<keyword evidence="6" id="KW-0413">Isomerase</keyword>
<comment type="catalytic activity">
    <reaction evidence="9">
        <text>ATP + H2O = ADP + phosphate + H(+)</text>
        <dbReference type="Rhea" id="RHEA:13065"/>
        <dbReference type="ChEBI" id="CHEBI:15377"/>
        <dbReference type="ChEBI" id="CHEBI:15378"/>
        <dbReference type="ChEBI" id="CHEBI:30616"/>
        <dbReference type="ChEBI" id="CHEBI:43474"/>
        <dbReference type="ChEBI" id="CHEBI:456216"/>
        <dbReference type="EC" id="5.6.2.4"/>
    </reaction>
</comment>
<keyword evidence="2 10" id="KW-0547">Nucleotide-binding</keyword>
<dbReference type="Pfam" id="PF00580">
    <property type="entry name" value="UvrD-helicase"/>
    <property type="match status" value="1"/>
</dbReference>
<evidence type="ECO:0000256" key="11">
    <source>
        <dbReference type="SAM" id="MobiDB-lite"/>
    </source>
</evidence>
<evidence type="ECO:0000256" key="1">
    <source>
        <dbReference type="ARBA" id="ARBA00009922"/>
    </source>
</evidence>
<dbReference type="Proteomes" id="UP000316921">
    <property type="component" value="Chromosome"/>
</dbReference>
<evidence type="ECO:0000256" key="3">
    <source>
        <dbReference type="ARBA" id="ARBA00022801"/>
    </source>
</evidence>
<evidence type="ECO:0000313" key="14">
    <source>
        <dbReference type="EMBL" id="QDU65937.1"/>
    </source>
</evidence>
<dbReference type="GO" id="GO:0005524">
    <property type="term" value="F:ATP binding"/>
    <property type="evidence" value="ECO:0007669"/>
    <property type="project" value="UniProtKB-UniRule"/>
</dbReference>
<evidence type="ECO:0000256" key="7">
    <source>
        <dbReference type="ARBA" id="ARBA00034617"/>
    </source>
</evidence>
<feature type="domain" description="UvrD-like helicase ATP-binding" evidence="12">
    <location>
        <begin position="11"/>
        <end position="290"/>
    </location>
</feature>
<evidence type="ECO:0000256" key="10">
    <source>
        <dbReference type="PROSITE-ProRule" id="PRU00560"/>
    </source>
</evidence>
<dbReference type="GO" id="GO:0005829">
    <property type="term" value="C:cytosol"/>
    <property type="evidence" value="ECO:0007669"/>
    <property type="project" value="TreeGrafter"/>
</dbReference>
<evidence type="ECO:0000256" key="2">
    <source>
        <dbReference type="ARBA" id="ARBA00022741"/>
    </source>
</evidence>
<dbReference type="AlphaFoldDB" id="A0A518BG30"/>
<dbReference type="CDD" id="cd17932">
    <property type="entry name" value="DEXQc_UvrD"/>
    <property type="match status" value="1"/>
</dbReference>
<dbReference type="EC" id="5.6.2.4" evidence="8"/>
<proteinExistence type="inferred from homology"/>
<evidence type="ECO:0000256" key="8">
    <source>
        <dbReference type="ARBA" id="ARBA00034808"/>
    </source>
</evidence>
<protein>
    <recommendedName>
        <fullName evidence="8">DNA 3'-5' helicase</fullName>
        <ecNumber evidence="8">5.6.2.4</ecNumber>
    </recommendedName>
</protein>
<dbReference type="KEGG" id="pbap:Pla133_10030"/>
<comment type="catalytic activity">
    <reaction evidence="7">
        <text>Couples ATP hydrolysis with the unwinding of duplex DNA by translocating in the 3'-5' direction.</text>
        <dbReference type="EC" id="5.6.2.4"/>
    </reaction>
</comment>
<dbReference type="PROSITE" id="PS51198">
    <property type="entry name" value="UVRD_HELICASE_ATP_BIND"/>
    <property type="match status" value="1"/>
</dbReference>
<accession>A0A518BG30</accession>
<keyword evidence="15" id="KW-1185">Reference proteome</keyword>
<dbReference type="Gene3D" id="1.10.486.10">
    <property type="entry name" value="PCRA, domain 4"/>
    <property type="match status" value="1"/>
</dbReference>
<dbReference type="GO" id="GO:0003677">
    <property type="term" value="F:DNA binding"/>
    <property type="evidence" value="ECO:0007669"/>
    <property type="project" value="InterPro"/>
</dbReference>
<feature type="binding site" evidence="10">
    <location>
        <begin position="32"/>
        <end position="39"/>
    </location>
    <ligand>
        <name>ATP</name>
        <dbReference type="ChEBI" id="CHEBI:30616"/>
    </ligand>
</feature>
<evidence type="ECO:0000259" key="13">
    <source>
        <dbReference type="PROSITE" id="PS51217"/>
    </source>
</evidence>
<dbReference type="CDD" id="cd18807">
    <property type="entry name" value="SF1_C_UvrD"/>
    <property type="match status" value="1"/>
</dbReference>
<feature type="domain" description="UvrD-like helicase C-terminal" evidence="13">
    <location>
        <begin position="291"/>
        <end position="570"/>
    </location>
</feature>
<evidence type="ECO:0000256" key="6">
    <source>
        <dbReference type="ARBA" id="ARBA00023235"/>
    </source>
</evidence>
<dbReference type="PROSITE" id="PS51217">
    <property type="entry name" value="UVRD_HELICASE_CTER"/>
    <property type="match status" value="1"/>
</dbReference>
<dbReference type="GO" id="GO:0016887">
    <property type="term" value="F:ATP hydrolysis activity"/>
    <property type="evidence" value="ECO:0007669"/>
    <property type="project" value="RHEA"/>
</dbReference>
<comment type="similarity">
    <text evidence="1">Belongs to the helicase family. UvrD subfamily.</text>
</comment>
<evidence type="ECO:0000256" key="4">
    <source>
        <dbReference type="ARBA" id="ARBA00022806"/>
    </source>
</evidence>
<dbReference type="InterPro" id="IPR014016">
    <property type="entry name" value="UvrD-like_ATP-bd"/>
</dbReference>
<organism evidence="14 15">
    <name type="scientific">Engelhardtia mirabilis</name>
    <dbReference type="NCBI Taxonomy" id="2528011"/>
    <lineage>
        <taxon>Bacteria</taxon>
        <taxon>Pseudomonadati</taxon>
        <taxon>Planctomycetota</taxon>
        <taxon>Planctomycetia</taxon>
        <taxon>Planctomycetia incertae sedis</taxon>
        <taxon>Engelhardtia</taxon>
    </lineage>
</organism>
<dbReference type="InterPro" id="IPR027417">
    <property type="entry name" value="P-loop_NTPase"/>
</dbReference>
<dbReference type="PANTHER" id="PTHR11070">
    <property type="entry name" value="UVRD / RECB / PCRA DNA HELICASE FAMILY MEMBER"/>
    <property type="match status" value="1"/>
</dbReference>
<dbReference type="InterPro" id="IPR014017">
    <property type="entry name" value="DNA_helicase_UvrD-like_C"/>
</dbReference>
<dbReference type="InterPro" id="IPR013986">
    <property type="entry name" value="DExx_box_DNA_helicase_dom_sf"/>
</dbReference>
<dbReference type="Pfam" id="PF13361">
    <property type="entry name" value="UvrD_C"/>
    <property type="match status" value="1"/>
</dbReference>
<dbReference type="RefSeq" id="WP_419192141.1">
    <property type="nucleotide sequence ID" value="NZ_CP036287.1"/>
</dbReference>
<evidence type="ECO:0000256" key="9">
    <source>
        <dbReference type="ARBA" id="ARBA00048988"/>
    </source>
</evidence>